<name>A0A1N6FDU5_9SPHN</name>
<proteinExistence type="predicted"/>
<dbReference type="PANTHER" id="PTHR31118">
    <property type="entry name" value="CYCLASE-LIKE PROTEIN 2"/>
    <property type="match status" value="1"/>
</dbReference>
<organism evidence="1 2">
    <name type="scientific">Parasphingorhabdus marina DSM 22363</name>
    <dbReference type="NCBI Taxonomy" id="1123272"/>
    <lineage>
        <taxon>Bacteria</taxon>
        <taxon>Pseudomonadati</taxon>
        <taxon>Pseudomonadota</taxon>
        <taxon>Alphaproteobacteria</taxon>
        <taxon>Sphingomonadales</taxon>
        <taxon>Sphingomonadaceae</taxon>
        <taxon>Parasphingorhabdus</taxon>
    </lineage>
</organism>
<dbReference type="Gene3D" id="3.50.30.50">
    <property type="entry name" value="Putative cyclase"/>
    <property type="match status" value="1"/>
</dbReference>
<dbReference type="EMBL" id="FSQW01000002">
    <property type="protein sequence ID" value="SIN93386.1"/>
    <property type="molecule type" value="Genomic_DNA"/>
</dbReference>
<dbReference type="PROSITE" id="PS51257">
    <property type="entry name" value="PROKAR_LIPOPROTEIN"/>
    <property type="match status" value="1"/>
</dbReference>
<reference evidence="2" key="1">
    <citation type="submission" date="2016-11" db="EMBL/GenBank/DDBJ databases">
        <authorList>
            <person name="Varghese N."/>
            <person name="Submissions S."/>
        </authorList>
    </citation>
    <scope>NUCLEOTIDE SEQUENCE [LARGE SCALE GENOMIC DNA]</scope>
    <source>
        <strain evidence="2">DSM 22363</strain>
    </source>
</reference>
<dbReference type="InterPro" id="IPR037175">
    <property type="entry name" value="KFase_sf"/>
</dbReference>
<dbReference type="GO" id="GO:0004061">
    <property type="term" value="F:arylformamidase activity"/>
    <property type="evidence" value="ECO:0007669"/>
    <property type="project" value="InterPro"/>
</dbReference>
<dbReference type="RefSeq" id="WP_074205390.1">
    <property type="nucleotide sequence ID" value="NZ_FSQW01000002.1"/>
</dbReference>
<evidence type="ECO:0000313" key="1">
    <source>
        <dbReference type="EMBL" id="SIN93386.1"/>
    </source>
</evidence>
<dbReference type="SUPFAM" id="SSF102198">
    <property type="entry name" value="Putative cyclase"/>
    <property type="match status" value="1"/>
</dbReference>
<dbReference type="AlphaFoldDB" id="A0A1N6FDU5"/>
<sequence>MRIIQIITFLSVGTLVSCGAPVPQPFDPSSGKWVDLSHSYGAETIYWPTSDKFALETVSEGDTDGGYYYSAYKFTTAEHGGTHLDAPVHFARGKHSTENIPISSLTGPAAVIDVSDVVQDNADYQIGVADIARWEALHGPVPAGAQVLFHTGWAARWPDAKRYLGTDERGAAATAKLRFPGLSPEAATFLAEERQIESVGLDTASLDFGRSTGFEAHRILMEKNIIGYENVTGLEQLPPIGAYLVALPMKIEGGSGGPLRIVAFVPSAAETVGQN</sequence>
<dbReference type="STRING" id="1123272.SAMN02745824_2351"/>
<keyword evidence="2" id="KW-1185">Reference proteome</keyword>
<dbReference type="OrthoDB" id="9777007at2"/>
<protein>
    <submittedName>
        <fullName evidence="1">Kynurenine formamidase</fullName>
    </submittedName>
</protein>
<dbReference type="InterPro" id="IPR007325">
    <property type="entry name" value="KFase/CYL"/>
</dbReference>
<dbReference type="Pfam" id="PF04199">
    <property type="entry name" value="Cyclase"/>
    <property type="match status" value="1"/>
</dbReference>
<dbReference type="Proteomes" id="UP000185192">
    <property type="component" value="Unassembled WGS sequence"/>
</dbReference>
<accession>A0A1N6FDU5</accession>
<dbReference type="PANTHER" id="PTHR31118:SF12">
    <property type="entry name" value="CYCLASE-LIKE PROTEIN 2"/>
    <property type="match status" value="1"/>
</dbReference>
<gene>
    <name evidence="1" type="ORF">SAMN02745824_2351</name>
</gene>
<evidence type="ECO:0000313" key="2">
    <source>
        <dbReference type="Proteomes" id="UP000185192"/>
    </source>
</evidence>
<dbReference type="GO" id="GO:0019441">
    <property type="term" value="P:L-tryptophan catabolic process to kynurenine"/>
    <property type="evidence" value="ECO:0007669"/>
    <property type="project" value="InterPro"/>
</dbReference>